<dbReference type="EMBL" id="GHES01047500">
    <property type="protein sequence ID" value="MPA78059.1"/>
    <property type="molecule type" value="Transcribed_RNA"/>
</dbReference>
<accession>A0A5B7CA51</accession>
<protein>
    <submittedName>
        <fullName evidence="1">Putative nuclear pore complex protein NUP1 isoform X1</fullName>
    </submittedName>
</protein>
<dbReference type="AlphaFoldDB" id="A0A5B7CA51"/>
<gene>
    <name evidence="1" type="ORF">Din_047500</name>
</gene>
<evidence type="ECO:0000313" key="1">
    <source>
        <dbReference type="EMBL" id="MPA78059.1"/>
    </source>
</evidence>
<proteinExistence type="predicted"/>
<name>A0A5B7CA51_DAVIN</name>
<organism evidence="1">
    <name type="scientific">Davidia involucrata</name>
    <name type="common">Dove tree</name>
    <dbReference type="NCBI Taxonomy" id="16924"/>
    <lineage>
        <taxon>Eukaryota</taxon>
        <taxon>Viridiplantae</taxon>
        <taxon>Streptophyta</taxon>
        <taxon>Embryophyta</taxon>
        <taxon>Tracheophyta</taxon>
        <taxon>Spermatophyta</taxon>
        <taxon>Magnoliopsida</taxon>
        <taxon>eudicotyledons</taxon>
        <taxon>Gunneridae</taxon>
        <taxon>Pentapetalae</taxon>
        <taxon>asterids</taxon>
        <taxon>Cornales</taxon>
        <taxon>Nyssaceae</taxon>
        <taxon>Davidia</taxon>
    </lineage>
</organism>
<reference evidence="1" key="1">
    <citation type="submission" date="2019-08" db="EMBL/GenBank/DDBJ databases">
        <title>Reference gene set and small RNA set construction with multiple tissues from Davidia involucrata Baill.</title>
        <authorList>
            <person name="Yang H."/>
            <person name="Zhou C."/>
            <person name="Li G."/>
            <person name="Wang J."/>
            <person name="Gao P."/>
            <person name="Wang M."/>
            <person name="Wang R."/>
            <person name="Zhao Y."/>
        </authorList>
    </citation>
    <scope>NUCLEOTIDE SEQUENCE</scope>
    <source>
        <tissue evidence="1">Mixed with DoveR01_LX</tissue>
    </source>
</reference>
<sequence>MLKLTEYTFFTLSLSYSGSLSLSILSNLIDGERTSGTVIVGTLWRRERGAGGKFRKPLARKLPATPYDRPPRNQSQTAAQWCDGGWLSKLAVVASSSSSIPLSILCWTRASSKMAKRREQRQTRVVGNFRHFVQVVSKDIKFLKKQINKSIDWANENETCI</sequence>